<evidence type="ECO:0000256" key="1">
    <source>
        <dbReference type="SAM" id="MobiDB-lite"/>
    </source>
</evidence>
<feature type="region of interest" description="Disordered" evidence="1">
    <location>
        <begin position="41"/>
        <end position="87"/>
    </location>
</feature>
<reference evidence="2 3" key="1">
    <citation type="journal article" date="2016" name="Nat. Commun.">
        <title>Thousands of microbial genomes shed light on interconnected biogeochemical processes in an aquifer system.</title>
        <authorList>
            <person name="Anantharaman K."/>
            <person name="Brown C.T."/>
            <person name="Hug L.A."/>
            <person name="Sharon I."/>
            <person name="Castelle C.J."/>
            <person name="Probst A.J."/>
            <person name="Thomas B.C."/>
            <person name="Singh A."/>
            <person name="Wilkins M.J."/>
            <person name="Karaoz U."/>
            <person name="Brodie E.L."/>
            <person name="Williams K.H."/>
            <person name="Hubbard S.S."/>
            <person name="Banfield J.F."/>
        </authorList>
    </citation>
    <scope>NUCLEOTIDE SEQUENCE [LARGE SCALE GENOMIC DNA]</scope>
</reference>
<sequence length="220" mass="25745">MIKLFPPIYLNPFSKQDTAKQNEQNRISYWLGKLYKQEEKKVQEEQEGKQASGNVYRGELEADKSLKKEGKDEQIKHQATKKESDKQTVSDLVKMSNRCIYSIKPQFPWNIFPDTIDIEEERVTFTFRQFLSTQSHSVDIKDISNVFIESSFISATLQVVSRTYIQNDIKIGHLNRKKADKARRIIEGLRTFVEHNINTSNYGVDELIAKIEEFHLNKRL</sequence>
<name>A0A1F5Z7W5_9BACT</name>
<accession>A0A1F5Z7W5</accession>
<dbReference type="Proteomes" id="UP000177354">
    <property type="component" value="Unassembled WGS sequence"/>
</dbReference>
<comment type="caution">
    <text evidence="2">The sequence shown here is derived from an EMBL/GenBank/DDBJ whole genome shotgun (WGS) entry which is preliminary data.</text>
</comment>
<evidence type="ECO:0000313" key="3">
    <source>
        <dbReference type="Proteomes" id="UP000177354"/>
    </source>
</evidence>
<organism evidence="2 3">
    <name type="scientific">Candidatus Gottesmanbacteria bacterium RIFCSPHIGHO2_01_FULL_40_15</name>
    <dbReference type="NCBI Taxonomy" id="1798376"/>
    <lineage>
        <taxon>Bacteria</taxon>
        <taxon>Candidatus Gottesmaniibacteriota</taxon>
    </lineage>
</organism>
<proteinExistence type="predicted"/>
<gene>
    <name evidence="2" type="ORF">A2777_02450</name>
</gene>
<evidence type="ECO:0000313" key="2">
    <source>
        <dbReference type="EMBL" id="OGG08222.1"/>
    </source>
</evidence>
<dbReference type="EMBL" id="MFJF01000005">
    <property type="protein sequence ID" value="OGG08222.1"/>
    <property type="molecule type" value="Genomic_DNA"/>
</dbReference>
<feature type="compositionally biased region" description="Basic and acidic residues" evidence="1">
    <location>
        <begin position="58"/>
        <end position="87"/>
    </location>
</feature>
<protein>
    <submittedName>
        <fullName evidence="2">Uncharacterized protein</fullName>
    </submittedName>
</protein>
<dbReference type="AlphaFoldDB" id="A0A1F5Z7W5"/>